<dbReference type="InterPro" id="IPR000160">
    <property type="entry name" value="GGDEF_dom"/>
</dbReference>
<keyword evidence="1" id="KW-0547">Nucleotide-binding</keyword>
<evidence type="ECO:0000256" key="1">
    <source>
        <dbReference type="ARBA" id="ARBA00022741"/>
    </source>
</evidence>
<gene>
    <name evidence="4" type="ORF">CVIC9261_06880</name>
</gene>
<dbReference type="InterPro" id="IPR054767">
    <property type="entry name" value="Cas10-Cmr2_palm2"/>
</dbReference>
<accession>A0ABZ2E6R5</accession>
<dbReference type="EMBL" id="CP144916">
    <property type="protein sequence ID" value="WWC41426.1"/>
    <property type="molecule type" value="Genomic_DNA"/>
</dbReference>
<dbReference type="InterPro" id="IPR013408">
    <property type="entry name" value="Cas10/Csm1"/>
</dbReference>
<dbReference type="NCBIfam" id="TIGR02578">
    <property type="entry name" value="cas_TM1811_Csm1"/>
    <property type="match status" value="1"/>
</dbReference>
<evidence type="ECO:0000259" key="3">
    <source>
        <dbReference type="PROSITE" id="PS50887"/>
    </source>
</evidence>
<evidence type="ECO:0000256" key="2">
    <source>
        <dbReference type="ARBA" id="ARBA00023118"/>
    </source>
</evidence>
<dbReference type="InterPro" id="IPR052117">
    <property type="entry name" value="Cas10/Csm1_subtype-III-A"/>
</dbReference>
<dbReference type="Gene3D" id="3.30.70.270">
    <property type="match status" value="1"/>
</dbReference>
<proteinExistence type="predicted"/>
<dbReference type="PANTHER" id="PTHR36528">
    <property type="entry name" value="CRISPR SYSTEM SINGLE-STRAND-SPECIFIC DEOXYRIBONUCLEASE CAS10/CSM1 (SUBTYPE III-A)"/>
    <property type="match status" value="1"/>
</dbReference>
<reference evidence="4 5" key="1">
    <citation type="journal article" date="2017" name="Genome Biol. Evol.">
        <title>Comparative Genomic Analysis Identifies a Campylobacter Clade Deficient in Selenium Metabolism.</title>
        <authorList>
            <person name="Miller W.G."/>
            <person name="Yee E."/>
            <person name="Lopes B.S."/>
            <person name="Chapman M.H."/>
            <person name="Huynh S."/>
            <person name="Bono J.L."/>
            <person name="Parker C.T."/>
            <person name="Strachan N.J.C."/>
            <person name="Forbes K.J."/>
        </authorList>
    </citation>
    <scope>NUCLEOTIDE SEQUENCE [LARGE SCALE GENOMIC DNA]</scope>
    <source>
        <strain evidence="4 5">RM9261</strain>
    </source>
</reference>
<protein>
    <recommendedName>
        <fullName evidence="3">GGDEF domain-containing protein</fullName>
    </recommendedName>
</protein>
<evidence type="ECO:0000313" key="5">
    <source>
        <dbReference type="Proteomes" id="UP001318120"/>
    </source>
</evidence>
<sequence>MGAFIQNSSIKDSYLNFNMFAKNIDLFFSLYIPQIIQNEFKDSYVVFAGGDDLFIIGQWQSTLDLARRIRAEFIDFVKSKELSISLGIALFKPSRPVNYLAHHLEELLKNSKNIDGKNSITLFNSSVKWSEYIEIFDELSTLMGDLGDDDKMAFFYRILDICDMSSRLQSKFSPQDALWRSKLNYSYNRNIKSKDENLLQSLNKNIAKSPKAVKMVVSELIYKRRENG</sequence>
<dbReference type="PANTHER" id="PTHR36528:SF1">
    <property type="entry name" value="CRISPR SYSTEM SINGLE-STRAND-SPECIFIC DEOXYRIBONUCLEASE CAS10_CSM1 (SUBTYPE III-A)"/>
    <property type="match status" value="1"/>
</dbReference>
<feature type="domain" description="GGDEF" evidence="3">
    <location>
        <begin position="8"/>
        <end position="125"/>
    </location>
</feature>
<dbReference type="Pfam" id="PF22335">
    <property type="entry name" value="Cas10-Cmr2_palm2"/>
    <property type="match status" value="1"/>
</dbReference>
<dbReference type="InterPro" id="IPR043128">
    <property type="entry name" value="Rev_trsase/Diguanyl_cyclase"/>
</dbReference>
<keyword evidence="2" id="KW-0051">Antiviral defense</keyword>
<organism evidence="4 5">
    <name type="scientific">Campylobacter vicugnae</name>
    <dbReference type="NCBI Taxonomy" id="1660076"/>
    <lineage>
        <taxon>Bacteria</taxon>
        <taxon>Pseudomonadati</taxon>
        <taxon>Campylobacterota</taxon>
        <taxon>Epsilonproteobacteria</taxon>
        <taxon>Campylobacterales</taxon>
        <taxon>Campylobacteraceae</taxon>
        <taxon>Campylobacter</taxon>
    </lineage>
</organism>
<dbReference type="PROSITE" id="PS50887">
    <property type="entry name" value="GGDEF"/>
    <property type="match status" value="1"/>
</dbReference>
<keyword evidence="5" id="KW-1185">Reference proteome</keyword>
<evidence type="ECO:0000313" key="4">
    <source>
        <dbReference type="EMBL" id="WWC41426.1"/>
    </source>
</evidence>
<name>A0ABZ2E6R5_9BACT</name>
<dbReference type="Proteomes" id="UP001318120">
    <property type="component" value="Chromosome"/>
</dbReference>